<protein>
    <submittedName>
        <fullName evidence="1">Uncharacterized protein</fullName>
    </submittedName>
</protein>
<sequence>MITLHQDVDGFIRMNRHFPESASITINFTTGASEMFTGTALNVIFDAAVAEFRARNRLDAKGFSRAPAVTVQRVKGIQFVAVHAGMAA</sequence>
<reference evidence="1 2" key="1">
    <citation type="submission" date="2019-03" db="EMBL/GenBank/DDBJ databases">
        <title>Genomics of glacier-inhabiting Cryobacterium strains.</title>
        <authorList>
            <person name="Liu Q."/>
            <person name="Xin Y.-H."/>
        </authorList>
    </citation>
    <scope>NUCLEOTIDE SEQUENCE [LARGE SCALE GENOMIC DNA]</scope>
    <source>
        <strain evidence="1 2">CGMCC 1.4292</strain>
    </source>
</reference>
<dbReference type="OrthoDB" id="4946960at2"/>
<dbReference type="EMBL" id="SOHQ01000015">
    <property type="protein sequence ID" value="TFD80477.1"/>
    <property type="molecule type" value="Genomic_DNA"/>
</dbReference>
<keyword evidence="2" id="KW-1185">Reference proteome</keyword>
<evidence type="ECO:0000313" key="1">
    <source>
        <dbReference type="EMBL" id="TFD80477.1"/>
    </source>
</evidence>
<comment type="caution">
    <text evidence="1">The sequence shown here is derived from an EMBL/GenBank/DDBJ whole genome shotgun (WGS) entry which is preliminary data.</text>
</comment>
<name>A0A4Y8KPG9_9MICO</name>
<dbReference type="Proteomes" id="UP000298218">
    <property type="component" value="Unassembled WGS sequence"/>
</dbReference>
<gene>
    <name evidence="1" type="ORF">E3T53_05210</name>
</gene>
<dbReference type="AlphaFoldDB" id="A0A4Y8KPG9"/>
<evidence type="ECO:0000313" key="2">
    <source>
        <dbReference type="Proteomes" id="UP000298218"/>
    </source>
</evidence>
<dbReference type="RefSeq" id="WP_134171579.1">
    <property type="nucleotide sequence ID" value="NZ_SODI01000001.1"/>
</dbReference>
<accession>A0A4Y8KPG9</accession>
<proteinExistence type="predicted"/>
<organism evidence="1 2">
    <name type="scientific">Cryobacterium psychrophilum</name>
    <dbReference type="NCBI Taxonomy" id="41988"/>
    <lineage>
        <taxon>Bacteria</taxon>
        <taxon>Bacillati</taxon>
        <taxon>Actinomycetota</taxon>
        <taxon>Actinomycetes</taxon>
        <taxon>Micrococcales</taxon>
        <taxon>Microbacteriaceae</taxon>
        <taxon>Cryobacterium</taxon>
    </lineage>
</organism>